<organism evidence="2 3">
    <name type="scientific">Teladorsagia circumcincta</name>
    <name type="common">Brown stomach worm</name>
    <name type="synonym">Ostertagia circumcincta</name>
    <dbReference type="NCBI Taxonomy" id="45464"/>
    <lineage>
        <taxon>Eukaryota</taxon>
        <taxon>Metazoa</taxon>
        <taxon>Ecdysozoa</taxon>
        <taxon>Nematoda</taxon>
        <taxon>Chromadorea</taxon>
        <taxon>Rhabditida</taxon>
        <taxon>Rhabditina</taxon>
        <taxon>Rhabditomorpha</taxon>
        <taxon>Strongyloidea</taxon>
        <taxon>Trichostrongylidae</taxon>
        <taxon>Teladorsagia</taxon>
    </lineage>
</organism>
<feature type="signal peptide" evidence="1">
    <location>
        <begin position="1"/>
        <end position="18"/>
    </location>
</feature>
<evidence type="ECO:0000256" key="1">
    <source>
        <dbReference type="SAM" id="SignalP"/>
    </source>
</evidence>
<name>A0A2G9UZY8_TELCI</name>
<keyword evidence="3" id="KW-1185">Reference proteome</keyword>
<sequence>MNPFTLPTICCFVLLVGAQFTDFNCNKNIPKKYQQLLLREINHRREPIPYIQNLPNLVRFDVILATTKEFDCLLR</sequence>
<gene>
    <name evidence="2" type="ORF">TELCIR_02904</name>
</gene>
<accession>A0A2G9UZY8</accession>
<feature type="chain" id="PRO_5013681634" evidence="1">
    <location>
        <begin position="19"/>
        <end position="75"/>
    </location>
</feature>
<keyword evidence="1" id="KW-0732">Signal</keyword>
<dbReference type="AlphaFoldDB" id="A0A2G9UZY8"/>
<evidence type="ECO:0000313" key="3">
    <source>
        <dbReference type="Proteomes" id="UP000230423"/>
    </source>
</evidence>
<dbReference type="Proteomes" id="UP000230423">
    <property type="component" value="Unassembled WGS sequence"/>
</dbReference>
<reference evidence="2 3" key="1">
    <citation type="submission" date="2015-09" db="EMBL/GenBank/DDBJ databases">
        <title>Draft genome of the parasitic nematode Teladorsagia circumcincta isolate WARC Sus (inbred).</title>
        <authorList>
            <person name="Mitreva M."/>
        </authorList>
    </citation>
    <scope>NUCLEOTIDE SEQUENCE [LARGE SCALE GENOMIC DNA]</scope>
    <source>
        <strain evidence="2 3">S</strain>
    </source>
</reference>
<proteinExistence type="predicted"/>
<protein>
    <submittedName>
        <fullName evidence="2">Uncharacterized protein</fullName>
    </submittedName>
</protein>
<dbReference type="EMBL" id="KZ345184">
    <property type="protein sequence ID" value="PIO75080.1"/>
    <property type="molecule type" value="Genomic_DNA"/>
</dbReference>
<evidence type="ECO:0000313" key="2">
    <source>
        <dbReference type="EMBL" id="PIO75080.1"/>
    </source>
</evidence>